<proteinExistence type="predicted"/>
<dbReference type="Proteomes" id="UP001054945">
    <property type="component" value="Unassembled WGS sequence"/>
</dbReference>
<keyword evidence="2" id="KW-1185">Reference proteome</keyword>
<sequence length="109" mass="11664">MAPPGLEPEICGTERQTLGPSRLEGSALNFFHAVNAHGFRLGGSESFAATFPGVSPIAVYAQLHFRLLSASSGGSLARPIPLYLFDALMDECKHCLHSSIVVFIIHCPL</sequence>
<comment type="caution">
    <text evidence="1">The sequence shown here is derived from an EMBL/GenBank/DDBJ whole genome shotgun (WGS) entry which is preliminary data.</text>
</comment>
<accession>A0AAV4WLX9</accession>
<gene>
    <name evidence="1" type="ORF">CEXT_241261</name>
</gene>
<name>A0AAV4WLX9_CAEEX</name>
<reference evidence="1 2" key="1">
    <citation type="submission" date="2021-06" db="EMBL/GenBank/DDBJ databases">
        <title>Caerostris extrusa draft genome.</title>
        <authorList>
            <person name="Kono N."/>
            <person name="Arakawa K."/>
        </authorList>
    </citation>
    <scope>NUCLEOTIDE SEQUENCE [LARGE SCALE GENOMIC DNA]</scope>
</reference>
<organism evidence="1 2">
    <name type="scientific">Caerostris extrusa</name>
    <name type="common">Bark spider</name>
    <name type="synonym">Caerostris bankana</name>
    <dbReference type="NCBI Taxonomy" id="172846"/>
    <lineage>
        <taxon>Eukaryota</taxon>
        <taxon>Metazoa</taxon>
        <taxon>Ecdysozoa</taxon>
        <taxon>Arthropoda</taxon>
        <taxon>Chelicerata</taxon>
        <taxon>Arachnida</taxon>
        <taxon>Araneae</taxon>
        <taxon>Araneomorphae</taxon>
        <taxon>Entelegynae</taxon>
        <taxon>Araneoidea</taxon>
        <taxon>Araneidae</taxon>
        <taxon>Caerostris</taxon>
    </lineage>
</organism>
<dbReference type="EMBL" id="BPLR01016361">
    <property type="protein sequence ID" value="GIY83274.1"/>
    <property type="molecule type" value="Genomic_DNA"/>
</dbReference>
<dbReference type="AlphaFoldDB" id="A0AAV4WLX9"/>
<evidence type="ECO:0000313" key="2">
    <source>
        <dbReference type="Proteomes" id="UP001054945"/>
    </source>
</evidence>
<evidence type="ECO:0000313" key="1">
    <source>
        <dbReference type="EMBL" id="GIY83274.1"/>
    </source>
</evidence>
<protein>
    <submittedName>
        <fullName evidence="1">Uncharacterized protein</fullName>
    </submittedName>
</protein>